<dbReference type="Proteomes" id="UP000029629">
    <property type="component" value="Unassembled WGS sequence"/>
</dbReference>
<keyword evidence="3" id="KW-1185">Reference proteome</keyword>
<gene>
    <name evidence="2" type="ORF">HMPREF2130_05720</name>
</gene>
<dbReference type="PANTHER" id="PTHR30283:SF4">
    <property type="entry name" value="PEROXIDE STRESS RESISTANCE PROTEIN YAAA"/>
    <property type="match status" value="1"/>
</dbReference>
<evidence type="ECO:0000313" key="2">
    <source>
        <dbReference type="EMBL" id="KGF30632.1"/>
    </source>
</evidence>
<dbReference type="RefSeq" id="WP_036558944.1">
    <property type="nucleotide sequence ID" value="NZ_JRNI01000021.1"/>
</dbReference>
<dbReference type="NCBIfam" id="NF002542">
    <property type="entry name" value="PRK02101.1-3"/>
    <property type="match status" value="1"/>
</dbReference>
<reference evidence="2 3" key="1">
    <citation type="submission" date="2014-07" db="EMBL/GenBank/DDBJ databases">
        <authorList>
            <person name="McCorrison J."/>
            <person name="Sanka R."/>
            <person name="Torralba M."/>
            <person name="Gillis M."/>
            <person name="Haft D.H."/>
            <person name="Methe B."/>
            <person name="Sutton G."/>
            <person name="Nelson K.E."/>
        </authorList>
    </citation>
    <scope>NUCLEOTIDE SEQUENCE [LARGE SCALE GENOMIC DNA]</scope>
    <source>
        <strain evidence="2 3">DNF00040</strain>
    </source>
</reference>
<organism evidence="2 3">
    <name type="scientific">Oligella urethralis DNF00040</name>
    <dbReference type="NCBI Taxonomy" id="1401065"/>
    <lineage>
        <taxon>Bacteria</taxon>
        <taxon>Pseudomonadati</taxon>
        <taxon>Pseudomonadota</taxon>
        <taxon>Betaproteobacteria</taxon>
        <taxon>Burkholderiales</taxon>
        <taxon>Alcaligenaceae</taxon>
        <taxon>Oligella</taxon>
    </lineage>
</organism>
<dbReference type="PANTHER" id="PTHR30283">
    <property type="entry name" value="PEROXIDE STRESS RESPONSE PROTEIN YAAA"/>
    <property type="match status" value="1"/>
</dbReference>
<dbReference type="eggNOG" id="COG3022">
    <property type="taxonomic scope" value="Bacteria"/>
</dbReference>
<dbReference type="GO" id="GO:0005829">
    <property type="term" value="C:cytosol"/>
    <property type="evidence" value="ECO:0007669"/>
    <property type="project" value="TreeGrafter"/>
</dbReference>
<dbReference type="EMBL" id="JRNI01000021">
    <property type="protein sequence ID" value="KGF30632.1"/>
    <property type="molecule type" value="Genomic_DNA"/>
</dbReference>
<comment type="caution">
    <text evidence="2">The sequence shown here is derived from an EMBL/GenBank/DDBJ whole genome shotgun (WGS) entry which is preliminary data.</text>
</comment>
<comment type="similarity">
    <text evidence="1">Belongs to the UPF0246 family.</text>
</comment>
<sequence length="261" mass="29955">MLFLLSPAKKLDYDSPLAADYEFEQPLFVAQATELIEVLKTKSEQEIADLMKLSDSLASLNVERYQAWEPSFDQSNSRQAILAFNGDVYEGLEASTLNQKQLAWTNQHVVILSGLYGVLRPLDLMRPYRLEMGTRLATERGKNLYEFWDGQIADYLNQRLAEQKNPLIINLASEEYFKAVKKDVLTYPVVQCVFKEERDGVYKIISFSAKRARGLMCRYAIENGIDDLEGLKQFNLEGYSYDEASSSEDSLVFLRPDQRKK</sequence>
<dbReference type="InterPro" id="IPR005583">
    <property type="entry name" value="YaaA"/>
</dbReference>
<dbReference type="Pfam" id="PF03883">
    <property type="entry name" value="H2O2_YaaD"/>
    <property type="match status" value="1"/>
</dbReference>
<dbReference type="HAMAP" id="MF_00652">
    <property type="entry name" value="UPF0246"/>
    <property type="match status" value="1"/>
</dbReference>
<protein>
    <recommendedName>
        <fullName evidence="1">UPF0246 protein HMPREF2130_05720</fullName>
    </recommendedName>
</protein>
<evidence type="ECO:0000313" key="3">
    <source>
        <dbReference type="Proteomes" id="UP000029629"/>
    </source>
</evidence>
<dbReference type="GO" id="GO:0033194">
    <property type="term" value="P:response to hydroperoxide"/>
    <property type="evidence" value="ECO:0007669"/>
    <property type="project" value="TreeGrafter"/>
</dbReference>
<name>A0A096AIX1_9BURK</name>
<proteinExistence type="inferred from homology"/>
<accession>A0A096AIX1</accession>
<dbReference type="OrthoDB" id="9777133at2"/>
<dbReference type="AlphaFoldDB" id="A0A096AIX1"/>
<evidence type="ECO:0000256" key="1">
    <source>
        <dbReference type="HAMAP-Rule" id="MF_00652"/>
    </source>
</evidence>